<gene>
    <name evidence="3" type="ORF">C8N45_111107</name>
</gene>
<dbReference type="InterPro" id="IPR051159">
    <property type="entry name" value="Hexapeptide_acetyltransf"/>
</dbReference>
<dbReference type="OrthoDB" id="9815592at2"/>
<keyword evidence="2 3" id="KW-0808">Transferase</keyword>
<proteinExistence type="inferred from homology"/>
<name>A0A2T6KBA6_9RHOB</name>
<dbReference type="AlphaFoldDB" id="A0A2T6KBA6"/>
<dbReference type="SUPFAM" id="SSF51161">
    <property type="entry name" value="Trimeric LpxA-like enzymes"/>
    <property type="match status" value="1"/>
</dbReference>
<evidence type="ECO:0000313" key="3">
    <source>
        <dbReference type="EMBL" id="PUB12130.1"/>
    </source>
</evidence>
<dbReference type="GO" id="GO:0005829">
    <property type="term" value="C:cytosol"/>
    <property type="evidence" value="ECO:0007669"/>
    <property type="project" value="TreeGrafter"/>
</dbReference>
<dbReference type="GO" id="GO:0008374">
    <property type="term" value="F:O-acyltransferase activity"/>
    <property type="evidence" value="ECO:0007669"/>
    <property type="project" value="TreeGrafter"/>
</dbReference>
<dbReference type="PANTHER" id="PTHR23416">
    <property type="entry name" value="SIALIC ACID SYNTHASE-RELATED"/>
    <property type="match status" value="1"/>
</dbReference>
<evidence type="ECO:0000313" key="4">
    <source>
        <dbReference type="Proteomes" id="UP000244523"/>
    </source>
</evidence>
<protein>
    <submittedName>
        <fullName evidence="3">Putative colanic acid biosynthesis acetyltransferase WcaF</fullName>
    </submittedName>
</protein>
<comment type="similarity">
    <text evidence="1">Belongs to the transferase hexapeptide repeat family.</text>
</comment>
<organism evidence="3 4">
    <name type="scientific">Yoonia sediminilitoris</name>
    <dbReference type="NCBI Taxonomy" id="1286148"/>
    <lineage>
        <taxon>Bacteria</taxon>
        <taxon>Pseudomonadati</taxon>
        <taxon>Pseudomonadota</taxon>
        <taxon>Alphaproteobacteria</taxon>
        <taxon>Rhodobacterales</taxon>
        <taxon>Paracoccaceae</taxon>
        <taxon>Yoonia</taxon>
    </lineage>
</organism>
<dbReference type="RefSeq" id="WP_108387501.1">
    <property type="nucleotide sequence ID" value="NZ_QBUD01000011.1"/>
</dbReference>
<evidence type="ECO:0000256" key="1">
    <source>
        <dbReference type="ARBA" id="ARBA00007274"/>
    </source>
</evidence>
<accession>A0A2T6KBA6</accession>
<evidence type="ECO:0000256" key="2">
    <source>
        <dbReference type="ARBA" id="ARBA00022679"/>
    </source>
</evidence>
<dbReference type="Gene3D" id="2.160.10.10">
    <property type="entry name" value="Hexapeptide repeat proteins"/>
    <property type="match status" value="1"/>
</dbReference>
<reference evidence="3 4" key="1">
    <citation type="submission" date="2018-04" db="EMBL/GenBank/DDBJ databases">
        <title>Genomic Encyclopedia of Archaeal and Bacterial Type Strains, Phase II (KMG-II): from individual species to whole genera.</title>
        <authorList>
            <person name="Goeker M."/>
        </authorList>
    </citation>
    <scope>NUCLEOTIDE SEQUENCE [LARGE SCALE GENOMIC DNA]</scope>
    <source>
        <strain evidence="3 4">DSM 29955</strain>
    </source>
</reference>
<sequence length="180" mass="19940">MSAQADIRANRSTRVWSFQTQLARLCWGLSLPLFRFSPRPLWAWRVWLLRLFGAQIGRAVHIHPTVRITMPWHLRIDDEAAVGDRAILYALGMIHIEARATVSQYAHLCAGSHDHRDPARPLLRLPIFVGADAWVCADAFVGPDVRIGAGAILGARAVAMRDLPAGQLGVGNPMQVRAKL</sequence>
<dbReference type="Proteomes" id="UP000244523">
    <property type="component" value="Unassembled WGS sequence"/>
</dbReference>
<dbReference type="EMBL" id="QBUD01000011">
    <property type="protein sequence ID" value="PUB12130.1"/>
    <property type="molecule type" value="Genomic_DNA"/>
</dbReference>
<dbReference type="InterPro" id="IPR011004">
    <property type="entry name" value="Trimer_LpxA-like_sf"/>
</dbReference>
<dbReference type="PANTHER" id="PTHR23416:SF23">
    <property type="entry name" value="ACETYLTRANSFERASE C18B11.09C-RELATED"/>
    <property type="match status" value="1"/>
</dbReference>
<dbReference type="CDD" id="cd05825">
    <property type="entry name" value="LbH_wcaF_like"/>
    <property type="match status" value="1"/>
</dbReference>
<keyword evidence="4" id="KW-1185">Reference proteome</keyword>
<comment type="caution">
    <text evidence="3">The sequence shown here is derived from an EMBL/GenBank/DDBJ whole genome shotgun (WGS) entry which is preliminary data.</text>
</comment>